<feature type="transmembrane region" description="Helical" evidence="1">
    <location>
        <begin position="261"/>
        <end position="284"/>
    </location>
</feature>
<name>A0A0P0LXN7_9GAMM</name>
<keyword evidence="1" id="KW-0812">Transmembrane</keyword>
<evidence type="ECO:0000256" key="1">
    <source>
        <dbReference type="SAM" id="Phobius"/>
    </source>
</evidence>
<dbReference type="AlphaFoldDB" id="A0A0P0LXN7"/>
<keyword evidence="1" id="KW-1133">Transmembrane helix</keyword>
<feature type="transmembrane region" description="Helical" evidence="1">
    <location>
        <begin position="97"/>
        <end position="118"/>
    </location>
</feature>
<dbReference type="EMBL" id="KT428294">
    <property type="protein sequence ID" value="ALK44146.1"/>
    <property type="molecule type" value="Genomic_DNA"/>
</dbReference>
<feature type="transmembrane region" description="Helical" evidence="1">
    <location>
        <begin position="407"/>
        <end position="425"/>
    </location>
</feature>
<feature type="transmembrane region" description="Helical" evidence="1">
    <location>
        <begin position="431"/>
        <end position="455"/>
    </location>
</feature>
<keyword evidence="1" id="KW-0472">Membrane</keyword>
<proteinExistence type="predicted"/>
<feature type="transmembrane region" description="Helical" evidence="1">
    <location>
        <begin position="33"/>
        <end position="53"/>
    </location>
</feature>
<feature type="transmembrane region" description="Helical" evidence="1">
    <location>
        <begin position="65"/>
        <end position="82"/>
    </location>
</feature>
<sequence length="463" mass="53278">MTRFQVISSTLFASLALFLVFFVYYSGAGKGGGYLFIVSNLAICILCISGLLWKNVQTVSLKNTFFLFTFVFMGTTPFLEYANDISYWGRIKPSYDAMVYANIIVIQSILVFVGSYVIGYKGRIIARVFDRSNRYLSRVVNSNPKLGIYTVFILAIVSCYMTADYNNFNLLSLFYRGGDFDRLEISKSLFLIYIYVIKPIPVMAMLYIWLYKDKKNYKGLLYLLFFMCLIFVAPTSIARFYAVTLYLPLVICYTQFFDRYLSYQISFVFGVLFIFPMLNGFRYYSDKFDISKFSLSYDFFFSGHFDAYQNLAKVVELELITLGHQLLGVIGFAVPRIFWSDKPIGSGAFLAKQEGLFFETISMPLIAEGYLNFGMLGVIMFVFIFGYFAGSLDSFYQNLRIKKEKHFILPIYFIFIGLSLLVLRGDLLSSFAYTVSLTATFIFIILVSIITILTWKYTKKLIS</sequence>
<reference evidence="2" key="1">
    <citation type="submission" date="2015-08" db="EMBL/GenBank/DDBJ databases">
        <title>Partial sequence of psychrophilic Colwellia sp.</title>
        <authorList>
            <person name="Pankowski J.A."/>
            <person name="Leong J.S."/>
            <person name="Nano F.E."/>
        </authorList>
    </citation>
    <scope>NUCLEOTIDE SEQUENCE</scope>
    <source>
        <strain evidence="2">C1</strain>
    </source>
</reference>
<protein>
    <recommendedName>
        <fullName evidence="3">Oligosaccharide repeat unit polymerase</fullName>
    </recommendedName>
</protein>
<feature type="transmembrane region" description="Helical" evidence="1">
    <location>
        <begin position="146"/>
        <end position="163"/>
    </location>
</feature>
<organism evidence="2">
    <name type="scientific">Colwellia sp. C1</name>
    <dbReference type="NCBI Taxonomy" id="1737566"/>
    <lineage>
        <taxon>Bacteria</taxon>
        <taxon>Pseudomonadati</taxon>
        <taxon>Pseudomonadota</taxon>
        <taxon>Gammaproteobacteria</taxon>
        <taxon>Alteromonadales</taxon>
        <taxon>Colwelliaceae</taxon>
        <taxon>Colwellia</taxon>
    </lineage>
</organism>
<feature type="transmembrane region" description="Helical" evidence="1">
    <location>
        <begin position="190"/>
        <end position="209"/>
    </location>
</feature>
<accession>A0A0P0LXN7</accession>
<feature type="transmembrane region" description="Helical" evidence="1">
    <location>
        <begin position="373"/>
        <end position="395"/>
    </location>
</feature>
<feature type="transmembrane region" description="Helical" evidence="1">
    <location>
        <begin position="221"/>
        <end position="241"/>
    </location>
</feature>
<evidence type="ECO:0008006" key="3">
    <source>
        <dbReference type="Google" id="ProtNLM"/>
    </source>
</evidence>
<feature type="transmembrane region" description="Helical" evidence="1">
    <location>
        <begin position="7"/>
        <end position="27"/>
    </location>
</feature>
<evidence type="ECO:0000313" key="2">
    <source>
        <dbReference type="EMBL" id="ALK44146.1"/>
    </source>
</evidence>